<keyword evidence="3" id="KW-1185">Reference proteome</keyword>
<dbReference type="EMBL" id="KE148154">
    <property type="protein sequence ID" value="EPE06057.1"/>
    <property type="molecule type" value="Genomic_DNA"/>
</dbReference>
<feature type="compositionally biased region" description="Basic residues" evidence="1">
    <location>
        <begin position="50"/>
        <end position="59"/>
    </location>
</feature>
<dbReference type="AlphaFoldDB" id="S3BZV6"/>
<reference evidence="2 3" key="1">
    <citation type="journal article" date="2013" name="BMC Genomics">
        <title>The genome and transcriptome of the pine saprophyte Ophiostoma piceae, and a comparison with the bark beetle-associated pine pathogen Grosmannia clavigera.</title>
        <authorList>
            <person name="Haridas S."/>
            <person name="Wang Y."/>
            <person name="Lim L."/>
            <person name="Massoumi Alamouti S."/>
            <person name="Jackman S."/>
            <person name="Docking R."/>
            <person name="Robertson G."/>
            <person name="Birol I."/>
            <person name="Bohlmann J."/>
            <person name="Breuil C."/>
        </authorList>
    </citation>
    <scope>NUCLEOTIDE SEQUENCE [LARGE SCALE GENOMIC DNA]</scope>
    <source>
        <strain evidence="2 3">UAMH 11346</strain>
    </source>
</reference>
<proteinExistence type="predicted"/>
<feature type="region of interest" description="Disordered" evidence="1">
    <location>
        <begin position="35"/>
        <end position="85"/>
    </location>
</feature>
<organism evidence="2 3">
    <name type="scientific">Ophiostoma piceae (strain UAMH 11346)</name>
    <name type="common">Sap stain fungus</name>
    <dbReference type="NCBI Taxonomy" id="1262450"/>
    <lineage>
        <taxon>Eukaryota</taxon>
        <taxon>Fungi</taxon>
        <taxon>Dikarya</taxon>
        <taxon>Ascomycota</taxon>
        <taxon>Pezizomycotina</taxon>
        <taxon>Sordariomycetes</taxon>
        <taxon>Sordariomycetidae</taxon>
        <taxon>Ophiostomatales</taxon>
        <taxon>Ophiostomataceae</taxon>
        <taxon>Ophiostoma</taxon>
    </lineage>
</organism>
<dbReference type="VEuPathDB" id="FungiDB:F503_02886"/>
<evidence type="ECO:0000313" key="2">
    <source>
        <dbReference type="EMBL" id="EPE06057.1"/>
    </source>
</evidence>
<protein>
    <submittedName>
        <fullName evidence="2">Uncharacterized protein</fullName>
    </submittedName>
</protein>
<feature type="compositionally biased region" description="Basic and acidic residues" evidence="1">
    <location>
        <begin position="60"/>
        <end position="78"/>
    </location>
</feature>
<dbReference type="HOGENOM" id="CLU_2513225_0_0_1"/>
<gene>
    <name evidence="2" type="ORF">F503_02886</name>
</gene>
<accession>S3BZV6</accession>
<evidence type="ECO:0000313" key="3">
    <source>
        <dbReference type="Proteomes" id="UP000016923"/>
    </source>
</evidence>
<evidence type="ECO:0000256" key="1">
    <source>
        <dbReference type="SAM" id="MobiDB-lite"/>
    </source>
</evidence>
<sequence>MPLASRDGGQIPSNWAGWGVSAVAGWAEVAEVAEVRRGGIGGKSEGRNGLIKRPRRRNGKMAEMKKSERPGDAEDARRQGKRTGK</sequence>
<name>S3BZV6_OPHP1</name>
<dbReference type="Proteomes" id="UP000016923">
    <property type="component" value="Unassembled WGS sequence"/>
</dbReference>